<reference evidence="3" key="1">
    <citation type="submission" date="2016-10" db="EMBL/GenBank/DDBJ databases">
        <authorList>
            <person name="Varghese N."/>
        </authorList>
    </citation>
    <scope>NUCLEOTIDE SEQUENCE [LARGE SCALE GENOMIC DNA]</scope>
    <source>
        <strain evidence="3">Nsp8</strain>
    </source>
</reference>
<dbReference type="SUPFAM" id="SSF52980">
    <property type="entry name" value="Restriction endonuclease-like"/>
    <property type="match status" value="1"/>
</dbReference>
<dbReference type="EMBL" id="FOVJ01000012">
    <property type="protein sequence ID" value="SFO21481.1"/>
    <property type="molecule type" value="Genomic_DNA"/>
</dbReference>
<name>A0A1I5FDU0_9PROT</name>
<dbReference type="GO" id="GO:0003677">
    <property type="term" value="F:DNA binding"/>
    <property type="evidence" value="ECO:0007669"/>
    <property type="project" value="InterPro"/>
</dbReference>
<evidence type="ECO:0000313" key="3">
    <source>
        <dbReference type="Proteomes" id="UP000183107"/>
    </source>
</evidence>
<dbReference type="InterPro" id="IPR011335">
    <property type="entry name" value="Restrct_endonuc-II-like"/>
</dbReference>
<evidence type="ECO:0000259" key="1">
    <source>
        <dbReference type="Pfam" id="PF09019"/>
    </source>
</evidence>
<feature type="domain" description="Restriction endonuclease type II EcoRII C-terminal" evidence="1">
    <location>
        <begin position="231"/>
        <end position="394"/>
    </location>
</feature>
<dbReference type="GO" id="GO:0009036">
    <property type="term" value="F:type II site-specific deoxyribonuclease activity"/>
    <property type="evidence" value="ECO:0007669"/>
    <property type="project" value="InterPro"/>
</dbReference>
<organism evidence="2 3">
    <name type="scientific">Nitrosospira briensis</name>
    <dbReference type="NCBI Taxonomy" id="35799"/>
    <lineage>
        <taxon>Bacteria</taxon>
        <taxon>Pseudomonadati</taxon>
        <taxon>Pseudomonadota</taxon>
        <taxon>Betaproteobacteria</taxon>
        <taxon>Nitrosomonadales</taxon>
        <taxon>Nitrosomonadaceae</taxon>
        <taxon>Nitrosospira</taxon>
    </lineage>
</organism>
<keyword evidence="3" id="KW-1185">Reference proteome</keyword>
<dbReference type="AlphaFoldDB" id="A0A1I5FDU0"/>
<dbReference type="Gene3D" id="3.40.91.80">
    <property type="match status" value="1"/>
</dbReference>
<dbReference type="OrthoDB" id="9797574at2"/>
<proteinExistence type="predicted"/>
<protein>
    <submittedName>
        <fullName evidence="2">EcoRII C terminal</fullName>
    </submittedName>
</protein>
<dbReference type="GO" id="GO:0009307">
    <property type="term" value="P:DNA restriction-modification system"/>
    <property type="evidence" value="ECO:0007669"/>
    <property type="project" value="InterPro"/>
</dbReference>
<accession>A0A1I5FDU0</accession>
<dbReference type="Pfam" id="PF09019">
    <property type="entry name" value="EcoRII-C"/>
    <property type="match status" value="1"/>
</dbReference>
<sequence>MKAGHLSEYFTGVAVKRLSSVEADIFRSNQHEFNGVEGLKKLFGQGHGKQTYPARFIYLNDHDDDPAIADGYLTWYDARERHPTRSEHRLYFPTTTVSECAVAGDLLVIARRPDGSVLVVVAEKGSTIANQVQWLFGVSDLAHPGFSIREELETEQDRIEFASRLILENIGIVVETPEENHLDDMLKRFGGRFPPTREFSTYARSTLKDVNARDGQDAAIVAWMEREEILFRTLERHLIGDRLTQGFHGDVDGFISFSLSVQNRRKSRVGHALENHLEIMFMENGIRYKRAAVTERKSKPDFLFPGVAEYHNPGFNPLNLTLLGVKSTCKDRWRQVLAEGDRISRKHLLTLETAISTNQTDEMQAKQLQLVLPRALHSTYTSLQQSWLMDIADFTGLVLERQDKSGTGV</sequence>
<dbReference type="InterPro" id="IPR015109">
    <property type="entry name" value="Restrct_endonuc_II_EcoRII_C"/>
</dbReference>
<dbReference type="RefSeq" id="WP_074798746.1">
    <property type="nucleotide sequence ID" value="NZ_FOVJ01000012.1"/>
</dbReference>
<gene>
    <name evidence="2" type="ORF">SAMN05216386_2962</name>
</gene>
<dbReference type="InterPro" id="IPR038365">
    <property type="entry name" value="EcoRII_C_sf"/>
</dbReference>
<evidence type="ECO:0000313" key="2">
    <source>
        <dbReference type="EMBL" id="SFO21481.1"/>
    </source>
</evidence>
<dbReference type="Proteomes" id="UP000183107">
    <property type="component" value="Unassembled WGS sequence"/>
</dbReference>